<feature type="region of interest" description="Disordered" evidence="1">
    <location>
        <begin position="758"/>
        <end position="777"/>
    </location>
</feature>
<gene>
    <name evidence="2" type="ORF">IWW39_005858</name>
</gene>
<evidence type="ECO:0000313" key="3">
    <source>
        <dbReference type="Proteomes" id="UP001151516"/>
    </source>
</evidence>
<dbReference type="OrthoDB" id="5584474at2759"/>
<evidence type="ECO:0000256" key="1">
    <source>
        <dbReference type="SAM" id="MobiDB-lite"/>
    </source>
</evidence>
<comment type="caution">
    <text evidence="2">The sequence shown here is derived from an EMBL/GenBank/DDBJ whole genome shotgun (WGS) entry which is preliminary data.</text>
</comment>
<feature type="compositionally biased region" description="Polar residues" evidence="1">
    <location>
        <begin position="67"/>
        <end position="79"/>
    </location>
</feature>
<feature type="region of interest" description="Disordered" evidence="1">
    <location>
        <begin position="36"/>
        <end position="106"/>
    </location>
</feature>
<reference evidence="2" key="1">
    <citation type="submission" date="2022-07" db="EMBL/GenBank/DDBJ databases">
        <title>Phylogenomic reconstructions and comparative analyses of Kickxellomycotina fungi.</title>
        <authorList>
            <person name="Reynolds N.K."/>
            <person name="Stajich J.E."/>
            <person name="Barry K."/>
            <person name="Grigoriev I.V."/>
            <person name="Crous P."/>
            <person name="Smith M.E."/>
        </authorList>
    </citation>
    <scope>NUCLEOTIDE SEQUENCE</scope>
    <source>
        <strain evidence="2">CBS 109367</strain>
    </source>
</reference>
<feature type="compositionally biased region" description="Low complexity" evidence="1">
    <location>
        <begin position="484"/>
        <end position="493"/>
    </location>
</feature>
<feature type="compositionally biased region" description="Low complexity" evidence="1">
    <location>
        <begin position="82"/>
        <end position="95"/>
    </location>
</feature>
<organism evidence="2 3">
    <name type="scientific">Coemansia spiralis</name>
    <dbReference type="NCBI Taxonomy" id="417178"/>
    <lineage>
        <taxon>Eukaryota</taxon>
        <taxon>Fungi</taxon>
        <taxon>Fungi incertae sedis</taxon>
        <taxon>Zoopagomycota</taxon>
        <taxon>Kickxellomycotina</taxon>
        <taxon>Kickxellomycetes</taxon>
        <taxon>Kickxellales</taxon>
        <taxon>Kickxellaceae</taxon>
        <taxon>Coemansia</taxon>
    </lineage>
</organism>
<feature type="compositionally biased region" description="Pro residues" evidence="1">
    <location>
        <begin position="460"/>
        <end position="483"/>
    </location>
</feature>
<evidence type="ECO:0000313" key="2">
    <source>
        <dbReference type="EMBL" id="KAJ2682755.1"/>
    </source>
</evidence>
<sequence length="981" mass="106954">MGNSSGGIHLGESLMASDMQRIAAAYSFDYPFQVAEDTSPSQTEEESIQRQLAEQFGFGPKAHRTIPLSQPPASQTNASYVPHHAPSAPASHTASNPPPNQSSLKHQQLARAVMHNMQMVAANRTTLSNTPINQMSMSHSSNGGSSASSEDEVGVPKLNSSMTAMSLSGGTAPATSAGVGKLSDRAQHIQKVREASALGKVVAFAKTTNSASCAATNGCDDSDDADDMVPLGGLRKAGNSSVPNIVAADRNGAQASVASQHAAAHGHNFPSPVAYDNGTAKHFAPQHTLSMHNLQQQLYQYPQYQQGMHSPSAASVSSQMSAPVVMRRATIQQPGPGVGLNHHGVYPGSSPQQMAYPRGKALAGGIGSAYSHVGYSRTPAMLDPSLHAYTPSPLGQVPVYSQPAAASYQQMPPADVHMAHYPPPMMGHAGMPMANQQQYPQRVQPHPFPQQQLPQQFAPQQPPPQQFQPPPQLPQQLPQPHPQPQQQQQLQQQGSVGQHPAALASFIPTQLACRGSLAKNPLMRDINKLKSFSAKDYTSRPTLLAEVDSRQQAKKNMPGLGGTTSHSYQPEAPPPTQQPQPPMPEPQYQQYQPFRPHDHADYRDPADHYPRSNIYEAPYHNRSRSGRIFDDEENDYSSVSSRTSGLRHHETRRGGGSGPMRRHRYDHVDNTYGSEYGERLRSREQRQMAPPPSSHSRRVVEQRRQPRRSDRYHEEHHKRYDYEERSDRYPRDYYDDYDDDEEFDERYNDYYDHRRASSGLARRHDAQRQPRASDIRVGRANRSEVGWASSYSTRGIAHGRHGYHSRPRVVRLDDPRDGDSIIFRSSPAPSGKGDSSDSESLLVLEHGKPRSQFGRILATLKRQTTGFAPLSPKATVHRVQIREAKVAGAQRVVNGRIVEVKSENEDNGETESAPASALPENNVAAGTVDGAPATPAEPAEQVSPKQSVDAAVATDVIAVDEIVAETPPTPVTAGAATVAVT</sequence>
<dbReference type="AlphaFoldDB" id="A0A9W8L229"/>
<feature type="compositionally biased region" description="Basic residues" evidence="1">
    <location>
        <begin position="797"/>
        <end position="809"/>
    </location>
</feature>
<keyword evidence="3" id="KW-1185">Reference proteome</keyword>
<feature type="region of interest" description="Disordered" evidence="1">
    <location>
        <begin position="795"/>
        <end position="840"/>
    </location>
</feature>
<feature type="compositionally biased region" description="Basic and acidic residues" evidence="1">
    <location>
        <begin position="595"/>
        <end position="610"/>
    </location>
</feature>
<feature type="compositionally biased region" description="Basic and acidic residues" evidence="1">
    <location>
        <begin position="676"/>
        <end position="686"/>
    </location>
</feature>
<feature type="compositionally biased region" description="Low complexity" evidence="1">
    <location>
        <begin position="449"/>
        <end position="459"/>
    </location>
</feature>
<feature type="compositionally biased region" description="Pro residues" evidence="1">
    <location>
        <begin position="571"/>
        <end position="585"/>
    </location>
</feature>
<dbReference type="Proteomes" id="UP001151516">
    <property type="component" value="Unassembled WGS sequence"/>
</dbReference>
<feature type="compositionally biased region" description="Basic and acidic residues" evidence="1">
    <location>
        <begin position="810"/>
        <end position="819"/>
    </location>
</feature>
<feature type="region of interest" description="Disordered" evidence="1">
    <location>
        <begin position="437"/>
        <end position="499"/>
    </location>
</feature>
<feature type="region of interest" description="Disordered" evidence="1">
    <location>
        <begin position="900"/>
        <end position="947"/>
    </location>
</feature>
<accession>A0A9W8L229</accession>
<feature type="region of interest" description="Disordered" evidence="1">
    <location>
        <begin position="547"/>
        <end position="739"/>
    </location>
</feature>
<dbReference type="EMBL" id="JANBTX010000369">
    <property type="protein sequence ID" value="KAJ2682755.1"/>
    <property type="molecule type" value="Genomic_DNA"/>
</dbReference>
<feature type="compositionally biased region" description="Basic and acidic residues" evidence="1">
    <location>
        <begin position="762"/>
        <end position="777"/>
    </location>
</feature>
<proteinExistence type="predicted"/>
<feature type="region of interest" description="Disordered" evidence="1">
    <location>
        <begin position="128"/>
        <end position="154"/>
    </location>
</feature>
<feature type="compositionally biased region" description="Low complexity" evidence="1">
    <location>
        <begin position="135"/>
        <end position="148"/>
    </location>
</feature>
<protein>
    <submittedName>
        <fullName evidence="2">Uncharacterized protein</fullName>
    </submittedName>
</protein>
<feature type="compositionally biased region" description="Basic and acidic residues" evidence="1">
    <location>
        <begin position="698"/>
        <end position="734"/>
    </location>
</feature>
<name>A0A9W8L229_9FUNG</name>